<reference evidence="2" key="1">
    <citation type="submission" date="2020-01" db="EMBL/GenBank/DDBJ databases">
        <title>Insect and environment-associated Actinomycetes.</title>
        <authorList>
            <person name="Currrie C."/>
            <person name="Chevrette M."/>
            <person name="Carlson C."/>
            <person name="Stubbendieck R."/>
            <person name="Wendt-Pienkowski E."/>
        </authorList>
    </citation>
    <scope>NUCLEOTIDE SEQUENCE</scope>
    <source>
        <strain evidence="2">SID7499</strain>
    </source>
</reference>
<dbReference type="EMBL" id="JAAGMN010000336">
    <property type="protein sequence ID" value="NEE05569.1"/>
    <property type="molecule type" value="Genomic_DNA"/>
</dbReference>
<feature type="non-terminal residue" evidence="2">
    <location>
        <position position="1"/>
    </location>
</feature>
<evidence type="ECO:0000313" key="2">
    <source>
        <dbReference type="EMBL" id="NEE05569.1"/>
    </source>
</evidence>
<proteinExistence type="predicted"/>
<comment type="caution">
    <text evidence="2">The sequence shown here is derived from an EMBL/GenBank/DDBJ whole genome shotgun (WGS) entry which is preliminary data.</text>
</comment>
<accession>A0A6G3WJ75</accession>
<feature type="region of interest" description="Disordered" evidence="1">
    <location>
        <begin position="79"/>
        <end position="115"/>
    </location>
</feature>
<feature type="compositionally biased region" description="Acidic residues" evidence="1">
    <location>
        <begin position="93"/>
        <end position="102"/>
    </location>
</feature>
<sequence length="115" mass="12397">LCLDVWFGAPAEFVTARLPAHLGAPEPDGEGGCRLRSSCTDSLEWVALRLALVDCEFSVREPPQLVEYLESLGARLTRAARSRPAAEPKQEGEPEQEGDPAQEADPAQEVGPEQG</sequence>
<gene>
    <name evidence="2" type="ORF">G3M58_03890</name>
</gene>
<evidence type="ECO:0000256" key="1">
    <source>
        <dbReference type="SAM" id="MobiDB-lite"/>
    </source>
</evidence>
<dbReference type="AlphaFoldDB" id="A0A6G3WJ75"/>
<organism evidence="2">
    <name type="scientific">Streptomyces sp. SID7499</name>
    <dbReference type="NCBI Taxonomy" id="2706086"/>
    <lineage>
        <taxon>Bacteria</taxon>
        <taxon>Bacillati</taxon>
        <taxon>Actinomycetota</taxon>
        <taxon>Actinomycetes</taxon>
        <taxon>Kitasatosporales</taxon>
        <taxon>Streptomycetaceae</taxon>
        <taxon>Streptomyces</taxon>
    </lineage>
</organism>
<name>A0A6G3WJ75_9ACTN</name>
<protein>
    <submittedName>
        <fullName evidence="2">Transcriptional regulator</fullName>
    </submittedName>
</protein>